<accession>A0A2A5RMZ6</accession>
<name>A0A2A5RMZ6_9LACT</name>
<evidence type="ECO:0000313" key="2">
    <source>
        <dbReference type="Proteomes" id="UP000218181"/>
    </source>
</evidence>
<comment type="caution">
    <text evidence="1">The sequence shown here is derived from an EMBL/GenBank/DDBJ whole genome shotgun (WGS) entry which is preliminary data.</text>
</comment>
<gene>
    <name evidence="1" type="ORF">RT41_GL001076</name>
</gene>
<evidence type="ECO:0000313" key="1">
    <source>
        <dbReference type="EMBL" id="PCS00694.1"/>
    </source>
</evidence>
<dbReference type="AlphaFoldDB" id="A0A2A5RMZ6"/>
<keyword evidence="2" id="KW-1185">Reference proteome</keyword>
<protein>
    <submittedName>
        <fullName evidence="1">Uncharacterized protein</fullName>
    </submittedName>
</protein>
<dbReference type="EMBL" id="JXJU01000003">
    <property type="protein sequence ID" value="PCS00694.1"/>
    <property type="molecule type" value="Genomic_DNA"/>
</dbReference>
<organism evidence="1 2">
    <name type="scientific">Lactococcus fujiensis JCM 16395</name>
    <dbReference type="NCBI Taxonomy" id="1291764"/>
    <lineage>
        <taxon>Bacteria</taxon>
        <taxon>Bacillati</taxon>
        <taxon>Bacillota</taxon>
        <taxon>Bacilli</taxon>
        <taxon>Lactobacillales</taxon>
        <taxon>Streptococcaceae</taxon>
        <taxon>Lactococcus</taxon>
    </lineage>
</organism>
<reference evidence="1 2" key="1">
    <citation type="submission" date="2014-12" db="EMBL/GenBank/DDBJ databases">
        <title>Draft genome sequences of 10 type strains of Lactococcus.</title>
        <authorList>
            <person name="Sun Z."/>
            <person name="Zhong Z."/>
            <person name="Liu W."/>
            <person name="Zhang W."/>
            <person name="Zhang H."/>
        </authorList>
    </citation>
    <scope>NUCLEOTIDE SEQUENCE [LARGE SCALE GENOMIC DNA]</scope>
    <source>
        <strain evidence="1 2">JCM 16395</strain>
    </source>
</reference>
<sequence length="47" mass="5630">MFLFDVLNWNSKFHDYSAHSFLKYVKINLSVLIISKILESVVMDFIY</sequence>
<proteinExistence type="predicted"/>
<dbReference type="Proteomes" id="UP000218181">
    <property type="component" value="Unassembled WGS sequence"/>
</dbReference>